<feature type="non-terminal residue" evidence="1">
    <location>
        <position position="78"/>
    </location>
</feature>
<name>X1JL73_9ZZZZ</name>
<proteinExistence type="predicted"/>
<sequence length="78" mass="9060">KSQNITLKNEIFRVDYHLFFNIILSCMFLPDIEDQMAETIIEIIKSKLIDQLRDYGAIDKMEPKSQTALIKRLGSLIS</sequence>
<accession>X1JL73</accession>
<dbReference type="EMBL" id="BARU01048337">
    <property type="protein sequence ID" value="GAH95461.1"/>
    <property type="molecule type" value="Genomic_DNA"/>
</dbReference>
<feature type="non-terminal residue" evidence="1">
    <location>
        <position position="1"/>
    </location>
</feature>
<comment type="caution">
    <text evidence="1">The sequence shown here is derived from an EMBL/GenBank/DDBJ whole genome shotgun (WGS) entry which is preliminary data.</text>
</comment>
<reference evidence="1" key="1">
    <citation type="journal article" date="2014" name="Front. Microbiol.">
        <title>High frequency of phylogenetically diverse reductive dehalogenase-homologous genes in deep subseafloor sedimentary metagenomes.</title>
        <authorList>
            <person name="Kawai M."/>
            <person name="Futagami T."/>
            <person name="Toyoda A."/>
            <person name="Takaki Y."/>
            <person name="Nishi S."/>
            <person name="Hori S."/>
            <person name="Arai W."/>
            <person name="Tsubouchi T."/>
            <person name="Morono Y."/>
            <person name="Uchiyama I."/>
            <person name="Ito T."/>
            <person name="Fujiyama A."/>
            <person name="Inagaki F."/>
            <person name="Takami H."/>
        </authorList>
    </citation>
    <scope>NUCLEOTIDE SEQUENCE</scope>
    <source>
        <strain evidence="1">Expedition CK06-06</strain>
    </source>
</reference>
<protein>
    <submittedName>
        <fullName evidence="1">Uncharacterized protein</fullName>
    </submittedName>
</protein>
<organism evidence="1">
    <name type="scientific">marine sediment metagenome</name>
    <dbReference type="NCBI Taxonomy" id="412755"/>
    <lineage>
        <taxon>unclassified sequences</taxon>
        <taxon>metagenomes</taxon>
        <taxon>ecological metagenomes</taxon>
    </lineage>
</organism>
<gene>
    <name evidence="1" type="ORF">S03H2_71904</name>
</gene>
<dbReference type="AlphaFoldDB" id="X1JL73"/>
<evidence type="ECO:0000313" key="1">
    <source>
        <dbReference type="EMBL" id="GAH95461.1"/>
    </source>
</evidence>